<keyword evidence="3" id="KW-0804">Transcription</keyword>
<evidence type="ECO:0000256" key="1">
    <source>
        <dbReference type="ARBA" id="ARBA00023015"/>
    </source>
</evidence>
<keyword evidence="1" id="KW-0805">Transcription regulation</keyword>
<dbReference type="EMBL" id="JAGSOV010000012">
    <property type="protein sequence ID" value="MCO1654675.1"/>
    <property type="molecule type" value="Genomic_DNA"/>
</dbReference>
<feature type="DNA-binding region" description="H-T-H motif" evidence="4">
    <location>
        <begin position="36"/>
        <end position="55"/>
    </location>
</feature>
<sequence length="197" mass="20484">MVEGPGRRERKKQLTRQALVDAAVRLFTERGYERTTVADIAEAADVSTRTFFLHFPTKEDVLLADADGRVDSGVAAVAGAASPAAALAAAAEAMISDAWRGDLRAGPAGLRARLVVDNPAVQARLLQVGFAAQTRLADALREAHPDLVDDVDAAALVGALLGAVATTAVAALRRGDPPDAVRDAMRRAAELALRAAG</sequence>
<gene>
    <name evidence="6" type="ORF">KDL28_06360</name>
</gene>
<feature type="domain" description="HTH tetR-type" evidence="5">
    <location>
        <begin position="13"/>
        <end position="73"/>
    </location>
</feature>
<dbReference type="InterPro" id="IPR001647">
    <property type="entry name" value="HTH_TetR"/>
</dbReference>
<keyword evidence="7" id="KW-1185">Reference proteome</keyword>
<dbReference type="PROSITE" id="PS50977">
    <property type="entry name" value="HTH_TETR_2"/>
    <property type="match status" value="1"/>
</dbReference>
<evidence type="ECO:0000256" key="2">
    <source>
        <dbReference type="ARBA" id="ARBA00023125"/>
    </source>
</evidence>
<keyword evidence="2 4" id="KW-0238">DNA-binding</keyword>
<evidence type="ECO:0000313" key="6">
    <source>
        <dbReference type="EMBL" id="MCO1654675.1"/>
    </source>
</evidence>
<protein>
    <submittedName>
        <fullName evidence="6">TetR/AcrR family transcriptional regulator</fullName>
    </submittedName>
</protein>
<dbReference type="Gene3D" id="1.10.10.60">
    <property type="entry name" value="Homeodomain-like"/>
    <property type="match status" value="1"/>
</dbReference>
<name>A0ABT0ZVA9_9PSEU</name>
<dbReference type="RefSeq" id="WP_252436297.1">
    <property type="nucleotide sequence ID" value="NZ_JAGSOV010000012.1"/>
</dbReference>
<organism evidence="6 7">
    <name type="scientific">Pseudonocardia humida</name>
    <dbReference type="NCBI Taxonomy" id="2800819"/>
    <lineage>
        <taxon>Bacteria</taxon>
        <taxon>Bacillati</taxon>
        <taxon>Actinomycetota</taxon>
        <taxon>Actinomycetes</taxon>
        <taxon>Pseudonocardiales</taxon>
        <taxon>Pseudonocardiaceae</taxon>
        <taxon>Pseudonocardia</taxon>
    </lineage>
</organism>
<dbReference type="InterPro" id="IPR050109">
    <property type="entry name" value="HTH-type_TetR-like_transc_reg"/>
</dbReference>
<dbReference type="InterPro" id="IPR023772">
    <property type="entry name" value="DNA-bd_HTH_TetR-type_CS"/>
</dbReference>
<comment type="caution">
    <text evidence="6">The sequence shown here is derived from an EMBL/GenBank/DDBJ whole genome shotgun (WGS) entry which is preliminary data.</text>
</comment>
<evidence type="ECO:0000256" key="4">
    <source>
        <dbReference type="PROSITE-ProRule" id="PRU00335"/>
    </source>
</evidence>
<dbReference type="Gene3D" id="1.10.357.10">
    <property type="entry name" value="Tetracycline Repressor, domain 2"/>
    <property type="match status" value="1"/>
</dbReference>
<dbReference type="PROSITE" id="PS01081">
    <property type="entry name" value="HTH_TETR_1"/>
    <property type="match status" value="1"/>
</dbReference>
<dbReference type="InterPro" id="IPR009057">
    <property type="entry name" value="Homeodomain-like_sf"/>
</dbReference>
<dbReference type="Pfam" id="PF00440">
    <property type="entry name" value="TetR_N"/>
    <property type="match status" value="1"/>
</dbReference>
<dbReference type="Proteomes" id="UP001165283">
    <property type="component" value="Unassembled WGS sequence"/>
</dbReference>
<evidence type="ECO:0000256" key="3">
    <source>
        <dbReference type="ARBA" id="ARBA00023163"/>
    </source>
</evidence>
<evidence type="ECO:0000259" key="5">
    <source>
        <dbReference type="PROSITE" id="PS50977"/>
    </source>
</evidence>
<evidence type="ECO:0000313" key="7">
    <source>
        <dbReference type="Proteomes" id="UP001165283"/>
    </source>
</evidence>
<dbReference type="PANTHER" id="PTHR30055">
    <property type="entry name" value="HTH-TYPE TRANSCRIPTIONAL REGULATOR RUTR"/>
    <property type="match status" value="1"/>
</dbReference>
<dbReference type="PANTHER" id="PTHR30055:SF234">
    <property type="entry name" value="HTH-TYPE TRANSCRIPTIONAL REGULATOR BETI"/>
    <property type="match status" value="1"/>
</dbReference>
<dbReference type="SUPFAM" id="SSF46689">
    <property type="entry name" value="Homeodomain-like"/>
    <property type="match status" value="1"/>
</dbReference>
<reference evidence="6" key="1">
    <citation type="submission" date="2021-04" db="EMBL/GenBank/DDBJ databases">
        <title>Pseudonocardia sp. nov., isolated from sandy soil of mangrove forest.</title>
        <authorList>
            <person name="Zan Z."/>
            <person name="Huang R."/>
            <person name="Liu W."/>
        </authorList>
    </citation>
    <scope>NUCLEOTIDE SEQUENCE</scope>
    <source>
        <strain evidence="6">S2-4</strain>
    </source>
</reference>
<proteinExistence type="predicted"/>
<accession>A0ABT0ZVA9</accession>
<dbReference type="PRINTS" id="PR00455">
    <property type="entry name" value="HTHTETR"/>
</dbReference>